<name>A0A317K1V9_9ACTN</name>
<dbReference type="AlphaFoldDB" id="A0A317K1V9"/>
<dbReference type="Proteomes" id="UP000245683">
    <property type="component" value="Unassembled WGS sequence"/>
</dbReference>
<dbReference type="RefSeq" id="WP_109945930.1">
    <property type="nucleotide sequence ID" value="NZ_QGSU01000443.1"/>
</dbReference>
<evidence type="ECO:0000313" key="1">
    <source>
        <dbReference type="EMBL" id="PWU46274.1"/>
    </source>
</evidence>
<keyword evidence="2" id="KW-1185">Reference proteome</keyword>
<accession>A0A317K1V9</accession>
<reference evidence="2" key="1">
    <citation type="submission" date="2018-05" db="EMBL/GenBank/DDBJ databases">
        <title>Micromonospora globispora sp. nov. and Micromonospora rugosa sp. nov., isolated from marine sediment.</title>
        <authorList>
            <person name="Carro L."/>
            <person name="Aysel V."/>
            <person name="Cetin D."/>
            <person name="Igual J.M."/>
            <person name="Klenk H.-P."/>
            <person name="Trujillo M.E."/>
            <person name="Sahin N."/>
        </authorList>
    </citation>
    <scope>NUCLEOTIDE SEQUENCE [LARGE SCALE GENOMIC DNA]</scope>
    <source>
        <strain evidence="2">S2904</strain>
    </source>
</reference>
<comment type="caution">
    <text evidence="1">The sequence shown here is derived from an EMBL/GenBank/DDBJ whole genome shotgun (WGS) entry which is preliminary data.</text>
</comment>
<gene>
    <name evidence="1" type="ORF">DLJ46_18690</name>
</gene>
<protein>
    <submittedName>
        <fullName evidence="1">Uncharacterized protein</fullName>
    </submittedName>
</protein>
<dbReference type="EMBL" id="QGSV01000223">
    <property type="protein sequence ID" value="PWU46274.1"/>
    <property type="molecule type" value="Genomic_DNA"/>
</dbReference>
<proteinExistence type="predicted"/>
<evidence type="ECO:0000313" key="2">
    <source>
        <dbReference type="Proteomes" id="UP000245683"/>
    </source>
</evidence>
<sequence>MLVVVPPSLIEAVGAPIRRVRRIHYVYDGQADTNFGPIELTIGERPFLFDNEADGESLRVTETAWSDPFSEPLSAENRKFVLESGKWTAFDVSMLGQWAKLIDEPLSDVEAITNDAGKTTGIVLRTSHGGALRLGVMADELFVDGLVTPD</sequence>
<organism evidence="1 2">
    <name type="scientific">Micromonospora globispora</name>
    <dbReference type="NCBI Taxonomy" id="1450148"/>
    <lineage>
        <taxon>Bacteria</taxon>
        <taxon>Bacillati</taxon>
        <taxon>Actinomycetota</taxon>
        <taxon>Actinomycetes</taxon>
        <taxon>Micromonosporales</taxon>
        <taxon>Micromonosporaceae</taxon>
        <taxon>Micromonospora</taxon>
    </lineage>
</organism>